<reference evidence="7 8" key="1">
    <citation type="journal article" date="2018" name="Cell">
        <title>The Chara Genome: Secondary Complexity and Implications for Plant Terrestrialization.</title>
        <authorList>
            <person name="Nishiyama T."/>
            <person name="Sakayama H."/>
            <person name="Vries J.D."/>
            <person name="Buschmann H."/>
            <person name="Saint-Marcoux D."/>
            <person name="Ullrich K.K."/>
            <person name="Haas F.B."/>
            <person name="Vanderstraeten L."/>
            <person name="Becker D."/>
            <person name="Lang D."/>
            <person name="Vosolsobe S."/>
            <person name="Rombauts S."/>
            <person name="Wilhelmsson P.K.I."/>
            <person name="Janitza P."/>
            <person name="Kern R."/>
            <person name="Heyl A."/>
            <person name="Rumpler F."/>
            <person name="Villalobos L.I.A.C."/>
            <person name="Clay J.M."/>
            <person name="Skokan R."/>
            <person name="Toyoda A."/>
            <person name="Suzuki Y."/>
            <person name="Kagoshima H."/>
            <person name="Schijlen E."/>
            <person name="Tajeshwar N."/>
            <person name="Catarino B."/>
            <person name="Hetherington A.J."/>
            <person name="Saltykova A."/>
            <person name="Bonnot C."/>
            <person name="Breuninger H."/>
            <person name="Symeonidi A."/>
            <person name="Radhakrishnan G.V."/>
            <person name="Van Nieuwerburgh F."/>
            <person name="Deforce D."/>
            <person name="Chang C."/>
            <person name="Karol K.G."/>
            <person name="Hedrich R."/>
            <person name="Ulvskov P."/>
            <person name="Glockner G."/>
            <person name="Delwiche C.F."/>
            <person name="Petrasek J."/>
            <person name="Van de Peer Y."/>
            <person name="Friml J."/>
            <person name="Beilby M."/>
            <person name="Dolan L."/>
            <person name="Kohara Y."/>
            <person name="Sugano S."/>
            <person name="Fujiyama A."/>
            <person name="Delaux P.-M."/>
            <person name="Quint M."/>
            <person name="TheiBen G."/>
            <person name="Hagemann M."/>
            <person name="Harholt J."/>
            <person name="Dunand C."/>
            <person name="Zachgo S."/>
            <person name="Langdale J."/>
            <person name="Maumus F."/>
            <person name="Straeten D.V.D."/>
            <person name="Gould S.B."/>
            <person name="Rensing S.A."/>
        </authorList>
    </citation>
    <scope>NUCLEOTIDE SEQUENCE [LARGE SCALE GENOMIC DNA]</scope>
    <source>
        <strain evidence="7 8">S276</strain>
    </source>
</reference>
<evidence type="ECO:0000256" key="2">
    <source>
        <dbReference type="ARBA" id="ARBA00022448"/>
    </source>
</evidence>
<dbReference type="NCBIfam" id="TIGR02180">
    <property type="entry name" value="GRX_euk"/>
    <property type="match status" value="1"/>
</dbReference>
<gene>
    <name evidence="7" type="ORF">CBR_g50339</name>
</gene>
<dbReference type="PRINTS" id="PR00160">
    <property type="entry name" value="GLUTAREDOXIN"/>
</dbReference>
<dbReference type="OrthoDB" id="418495at2759"/>
<dbReference type="Gene3D" id="3.40.30.10">
    <property type="entry name" value="Glutaredoxin"/>
    <property type="match status" value="1"/>
</dbReference>
<proteinExistence type="inferred from homology"/>
<protein>
    <recommendedName>
        <fullName evidence="6">GST N-terminal domain-containing protein</fullName>
    </recommendedName>
</protein>
<dbReference type="EMBL" id="BFEA01000060">
    <property type="protein sequence ID" value="GBG65298.1"/>
    <property type="molecule type" value="Genomic_DNA"/>
</dbReference>
<keyword evidence="8" id="KW-1185">Reference proteome</keyword>
<dbReference type="Proteomes" id="UP000265515">
    <property type="component" value="Unassembled WGS sequence"/>
</dbReference>
<dbReference type="InterPro" id="IPR011767">
    <property type="entry name" value="GLR_AS"/>
</dbReference>
<dbReference type="InterPro" id="IPR002109">
    <property type="entry name" value="Glutaredoxin"/>
</dbReference>
<evidence type="ECO:0000313" key="8">
    <source>
        <dbReference type="Proteomes" id="UP000265515"/>
    </source>
</evidence>
<dbReference type="GO" id="GO:0034599">
    <property type="term" value="P:cellular response to oxidative stress"/>
    <property type="evidence" value="ECO:0007669"/>
    <property type="project" value="TreeGrafter"/>
</dbReference>
<dbReference type="AlphaFoldDB" id="A0A388K5H1"/>
<evidence type="ECO:0000313" key="7">
    <source>
        <dbReference type="EMBL" id="GBG65298.1"/>
    </source>
</evidence>
<name>A0A388K5H1_CHABU</name>
<evidence type="ECO:0000256" key="1">
    <source>
        <dbReference type="ARBA" id="ARBA00007190"/>
    </source>
</evidence>
<dbReference type="InterPro" id="IPR011899">
    <property type="entry name" value="Glutaredoxin_euk/vir"/>
</dbReference>
<evidence type="ECO:0000256" key="5">
    <source>
        <dbReference type="ARBA" id="ARBA00023284"/>
    </source>
</evidence>
<dbReference type="PROSITE" id="PS00195">
    <property type="entry name" value="GLUTAREDOXIN_1"/>
    <property type="match status" value="1"/>
</dbReference>
<dbReference type="SUPFAM" id="SSF52833">
    <property type="entry name" value="Thioredoxin-like"/>
    <property type="match status" value="1"/>
</dbReference>
<dbReference type="InterPro" id="IPR014025">
    <property type="entry name" value="Glutaredoxin_subgr"/>
</dbReference>
<keyword evidence="5" id="KW-0676">Redox-active center</keyword>
<dbReference type="PANTHER" id="PTHR45694">
    <property type="entry name" value="GLUTAREDOXIN 2"/>
    <property type="match status" value="1"/>
</dbReference>
<evidence type="ECO:0000256" key="4">
    <source>
        <dbReference type="ARBA" id="ARBA00023157"/>
    </source>
</evidence>
<dbReference type="PROSITE" id="PS51354">
    <property type="entry name" value="GLUTAREDOXIN_2"/>
    <property type="match status" value="1"/>
</dbReference>
<dbReference type="Pfam" id="PF00462">
    <property type="entry name" value="Glutaredoxin"/>
    <property type="match status" value="1"/>
</dbReference>
<dbReference type="InterPro" id="IPR017937">
    <property type="entry name" value="Thioredoxin_CS"/>
</dbReference>
<dbReference type="GO" id="GO:0015038">
    <property type="term" value="F:glutathione disulfide oxidoreductase activity"/>
    <property type="evidence" value="ECO:0007669"/>
    <property type="project" value="TreeGrafter"/>
</dbReference>
<organism evidence="7 8">
    <name type="scientific">Chara braunii</name>
    <name type="common">Braun's stonewort</name>
    <dbReference type="NCBI Taxonomy" id="69332"/>
    <lineage>
        <taxon>Eukaryota</taxon>
        <taxon>Viridiplantae</taxon>
        <taxon>Streptophyta</taxon>
        <taxon>Charophyceae</taxon>
        <taxon>Charales</taxon>
        <taxon>Characeae</taxon>
        <taxon>Chara</taxon>
    </lineage>
</organism>
<dbReference type="PROSITE" id="PS50404">
    <property type="entry name" value="GST_NTER"/>
    <property type="match status" value="1"/>
</dbReference>
<dbReference type="PROSITE" id="PS00194">
    <property type="entry name" value="THIOREDOXIN_1"/>
    <property type="match status" value="1"/>
</dbReference>
<sequence length="278" mass="28393">MASVGNAMGAAACRAAVSRATVLSSSSSCAPSAARSASGSVLLGTGDVACCLAQVAGDGSASRARSAAGATSGCAHATWLARRQHVQTFPPPVVSGVVRGRHENCRGGWIAEERGESVAGGGEGRGGFSVRGGTTAGRLRGGVHRDCAMRAGIRCRSSSSGASGGGKEDTTTRLMGLIAEKNAQNPVVVYSKTWCPYCAAVKGLFTKLGVEFKLVELDELVGEEDWQYALSQLTGQRTVPSVFVGGEHIGGCDSTMELHESGQLMDRLREAGASIASA</sequence>
<evidence type="ECO:0000256" key="3">
    <source>
        <dbReference type="ARBA" id="ARBA00022982"/>
    </source>
</evidence>
<dbReference type="InterPro" id="IPR004045">
    <property type="entry name" value="Glutathione_S-Trfase_N"/>
</dbReference>
<evidence type="ECO:0000259" key="6">
    <source>
        <dbReference type="PROSITE" id="PS50404"/>
    </source>
</evidence>
<feature type="domain" description="GST N-terminal" evidence="6">
    <location>
        <begin position="185"/>
        <end position="276"/>
    </location>
</feature>
<dbReference type="FunFam" id="3.40.30.10:FF:000093">
    <property type="entry name" value="Glutaredoxin 2"/>
    <property type="match status" value="1"/>
</dbReference>
<comment type="similarity">
    <text evidence="1">Belongs to the glutaredoxin family. CPYC subfamily.</text>
</comment>
<comment type="caution">
    <text evidence="7">The sequence shown here is derived from an EMBL/GenBank/DDBJ whole genome shotgun (WGS) entry which is preliminary data.</text>
</comment>
<dbReference type="Gramene" id="GBG65298">
    <property type="protein sequence ID" value="GBG65298"/>
    <property type="gene ID" value="CBR_g50339"/>
</dbReference>
<accession>A0A388K5H1</accession>
<dbReference type="InterPro" id="IPR036249">
    <property type="entry name" value="Thioredoxin-like_sf"/>
</dbReference>
<dbReference type="PANTHER" id="PTHR45694:SF18">
    <property type="entry name" value="GLUTAREDOXIN-1-RELATED"/>
    <property type="match status" value="1"/>
</dbReference>
<keyword evidence="3" id="KW-0249">Electron transport</keyword>
<dbReference type="CDD" id="cd03419">
    <property type="entry name" value="GRX_GRXh_1_2_like"/>
    <property type="match status" value="1"/>
</dbReference>
<keyword evidence="2" id="KW-0813">Transport</keyword>
<keyword evidence="4" id="KW-1015">Disulfide bond</keyword>
<dbReference type="GO" id="GO:0005737">
    <property type="term" value="C:cytoplasm"/>
    <property type="evidence" value="ECO:0007669"/>
    <property type="project" value="TreeGrafter"/>
</dbReference>
<dbReference type="STRING" id="69332.A0A388K5H1"/>